<reference evidence="1" key="1">
    <citation type="submission" date="2016-02" db="EMBL/GenBank/DDBJ databases">
        <title>WGS assembly of Manihot esculenta.</title>
        <authorList>
            <person name="Bredeson J.V."/>
            <person name="Prochnik S.E."/>
            <person name="Lyons J.B."/>
            <person name="Schmutz J."/>
            <person name="Grimwood J."/>
            <person name="Vrebalov J."/>
            <person name="Bart R.S."/>
            <person name="Amuge T."/>
            <person name="Ferguson M.E."/>
            <person name="Green R."/>
            <person name="Putnam N."/>
            <person name="Stites J."/>
            <person name="Rounsley S."/>
            <person name="Rokhsar D.S."/>
        </authorList>
    </citation>
    <scope>NUCLEOTIDE SEQUENCE [LARGE SCALE GENOMIC DNA]</scope>
    <source>
        <tissue evidence="1">Leaf</tissue>
    </source>
</reference>
<gene>
    <name evidence="1" type="ORF">MANES_05G060900</name>
</gene>
<dbReference type="EMBL" id="CM004391">
    <property type="protein sequence ID" value="OAY49500.1"/>
    <property type="molecule type" value="Genomic_DNA"/>
</dbReference>
<proteinExistence type="predicted"/>
<protein>
    <submittedName>
        <fullName evidence="1">Uncharacterized protein</fullName>
    </submittedName>
</protein>
<accession>A0A2C9VTS5</accession>
<evidence type="ECO:0000313" key="1">
    <source>
        <dbReference type="EMBL" id="OAY49500.1"/>
    </source>
</evidence>
<sequence length="87" mass="9615">MSGMPFGIEEFYEKTHDLLISTNTTAPSASFWPVRVEELSSFPPGEWVLRVSRMGLIYLQVKVIIGSGASICPVSSETWSEGACRVF</sequence>
<organism evidence="1">
    <name type="scientific">Manihot esculenta</name>
    <name type="common">Cassava</name>
    <name type="synonym">Jatropha manihot</name>
    <dbReference type="NCBI Taxonomy" id="3983"/>
    <lineage>
        <taxon>Eukaryota</taxon>
        <taxon>Viridiplantae</taxon>
        <taxon>Streptophyta</taxon>
        <taxon>Embryophyta</taxon>
        <taxon>Tracheophyta</taxon>
        <taxon>Spermatophyta</taxon>
        <taxon>Magnoliopsida</taxon>
        <taxon>eudicotyledons</taxon>
        <taxon>Gunneridae</taxon>
        <taxon>Pentapetalae</taxon>
        <taxon>rosids</taxon>
        <taxon>fabids</taxon>
        <taxon>Malpighiales</taxon>
        <taxon>Euphorbiaceae</taxon>
        <taxon>Crotonoideae</taxon>
        <taxon>Manihoteae</taxon>
        <taxon>Manihot</taxon>
    </lineage>
</organism>
<dbReference type="AlphaFoldDB" id="A0A2C9VTS5"/>
<name>A0A2C9VTS5_MANES</name>